<evidence type="ECO:0000313" key="2">
    <source>
        <dbReference type="EMBL" id="KHN05373.1"/>
    </source>
</evidence>
<reference evidence="2" key="1">
    <citation type="submission" date="2014-07" db="EMBL/GenBank/DDBJ databases">
        <title>Identification of a novel salt tolerance gene in wild soybean by whole-genome sequencing.</title>
        <authorList>
            <person name="Lam H.-M."/>
            <person name="Qi X."/>
            <person name="Li M.-W."/>
            <person name="Liu X."/>
            <person name="Xie M."/>
            <person name="Ni M."/>
            <person name="Xu X."/>
        </authorList>
    </citation>
    <scope>NUCLEOTIDE SEQUENCE [LARGE SCALE GENOMIC DNA]</scope>
    <source>
        <tissue evidence="2">Root</tissue>
    </source>
</reference>
<protein>
    <submittedName>
        <fullName evidence="2">Uncharacterized protein</fullName>
    </submittedName>
</protein>
<organism evidence="2">
    <name type="scientific">Glycine soja</name>
    <name type="common">Wild soybean</name>
    <dbReference type="NCBI Taxonomy" id="3848"/>
    <lineage>
        <taxon>Eukaryota</taxon>
        <taxon>Viridiplantae</taxon>
        <taxon>Streptophyta</taxon>
        <taxon>Embryophyta</taxon>
        <taxon>Tracheophyta</taxon>
        <taxon>Spermatophyta</taxon>
        <taxon>Magnoliopsida</taxon>
        <taxon>eudicotyledons</taxon>
        <taxon>Gunneridae</taxon>
        <taxon>Pentapetalae</taxon>
        <taxon>rosids</taxon>
        <taxon>fabids</taxon>
        <taxon>Fabales</taxon>
        <taxon>Fabaceae</taxon>
        <taxon>Papilionoideae</taxon>
        <taxon>50 kb inversion clade</taxon>
        <taxon>NPAAA clade</taxon>
        <taxon>indigoferoid/millettioid clade</taxon>
        <taxon>Phaseoleae</taxon>
        <taxon>Glycine</taxon>
        <taxon>Glycine subgen. Soja</taxon>
    </lineage>
</organism>
<dbReference type="AlphaFoldDB" id="A0A0B2PCI3"/>
<dbReference type="EMBL" id="KN668442">
    <property type="protein sequence ID" value="KHN05373.1"/>
    <property type="molecule type" value="Genomic_DNA"/>
</dbReference>
<gene>
    <name evidence="2" type="ORF">glysoja_043749</name>
</gene>
<feature type="region of interest" description="Disordered" evidence="1">
    <location>
        <begin position="1"/>
        <end position="64"/>
    </location>
</feature>
<proteinExistence type="predicted"/>
<accession>A0A0B2PCI3</accession>
<feature type="compositionally biased region" description="Low complexity" evidence="1">
    <location>
        <begin position="25"/>
        <end position="46"/>
    </location>
</feature>
<evidence type="ECO:0000256" key="1">
    <source>
        <dbReference type="SAM" id="MobiDB-lite"/>
    </source>
</evidence>
<sequence length="64" mass="7038">MTSAEQPVKKRKLYKPLPEPPPSSPSESKATPSSPQTVPTSSTPPLSHEDILTKRRNKDEIRSA</sequence>
<feature type="compositionally biased region" description="Basic and acidic residues" evidence="1">
    <location>
        <begin position="47"/>
        <end position="64"/>
    </location>
</feature>
<dbReference type="Proteomes" id="UP000053555">
    <property type="component" value="Unassembled WGS sequence"/>
</dbReference>
<name>A0A0B2PCI3_GLYSO</name>